<dbReference type="RefSeq" id="WP_184022490.1">
    <property type="nucleotide sequence ID" value="NZ_JACHFD010000055.1"/>
</dbReference>
<feature type="region of interest" description="Disordered" evidence="1">
    <location>
        <begin position="36"/>
        <end position="62"/>
    </location>
</feature>
<keyword evidence="3" id="KW-1185">Reference proteome</keyword>
<sequence>MKARKQNIVTYGFLVVLALLPVLGWLLNRNASDVSEAEPGVSTSRVHQGASDESRPSAEQSELPVDLETLISRLNTSIKIYGKVVDQFGKPVAGAKVQLNPINRLEDSYGKKTVITDDDGRFSAEGLHGNSLGISAEKKGYLRIPRMSSLSSSAMLGYERGGGGTGDRHADPSNPIVLELLKIGLIEPMIHVDKKRWTLPVDGTQKKIALDSEEGRGTHGIEVRFLSTWNQLPMDNEINSKLFDWSFEIRVPGGGVAWDQSDLEFEAPATGYEESVRYEYSATMPRTEWEPFRQGRYFVKFADDTYGRIQFSIDGGSDRSPLYMESWLSMKPGSRNLATENMIVNVVESEEPDR</sequence>
<reference evidence="2 3" key="1">
    <citation type="submission" date="2020-08" db="EMBL/GenBank/DDBJ databases">
        <title>Genomic Encyclopedia of Type Strains, Phase IV (KMG-IV): sequencing the most valuable type-strain genomes for metagenomic binning, comparative biology and taxonomic classification.</title>
        <authorList>
            <person name="Goeker M."/>
        </authorList>
    </citation>
    <scope>NUCLEOTIDE SEQUENCE [LARGE SCALE GENOMIC DNA]</scope>
    <source>
        <strain evidence="2 3">YC6886</strain>
    </source>
</reference>
<dbReference type="AlphaFoldDB" id="A0A840VHA3"/>
<dbReference type="InterPro" id="IPR008969">
    <property type="entry name" value="CarboxyPept-like_regulatory"/>
</dbReference>
<dbReference type="EMBL" id="JACHFD010000055">
    <property type="protein sequence ID" value="MBB5353968.1"/>
    <property type="molecule type" value="Genomic_DNA"/>
</dbReference>
<dbReference type="SUPFAM" id="SSF49464">
    <property type="entry name" value="Carboxypeptidase regulatory domain-like"/>
    <property type="match status" value="1"/>
</dbReference>
<evidence type="ECO:0000313" key="3">
    <source>
        <dbReference type="Proteomes" id="UP000557717"/>
    </source>
</evidence>
<evidence type="ECO:0000313" key="2">
    <source>
        <dbReference type="EMBL" id="MBB5353968.1"/>
    </source>
</evidence>
<dbReference type="Proteomes" id="UP000557717">
    <property type="component" value="Unassembled WGS sequence"/>
</dbReference>
<proteinExistence type="predicted"/>
<accession>A0A840VHA3</accession>
<name>A0A840VHA3_9BACT</name>
<protein>
    <recommendedName>
        <fullName evidence="4">Carboxypeptidase regulatory-like domain-containing protein</fullName>
    </recommendedName>
</protein>
<dbReference type="Gene3D" id="2.60.40.1120">
    <property type="entry name" value="Carboxypeptidase-like, regulatory domain"/>
    <property type="match status" value="1"/>
</dbReference>
<organism evidence="2 3">
    <name type="scientific">Haloferula luteola</name>
    <dbReference type="NCBI Taxonomy" id="595692"/>
    <lineage>
        <taxon>Bacteria</taxon>
        <taxon>Pseudomonadati</taxon>
        <taxon>Verrucomicrobiota</taxon>
        <taxon>Verrucomicrobiia</taxon>
        <taxon>Verrucomicrobiales</taxon>
        <taxon>Verrucomicrobiaceae</taxon>
        <taxon>Haloferula</taxon>
    </lineage>
</organism>
<evidence type="ECO:0000256" key="1">
    <source>
        <dbReference type="SAM" id="MobiDB-lite"/>
    </source>
</evidence>
<evidence type="ECO:0008006" key="4">
    <source>
        <dbReference type="Google" id="ProtNLM"/>
    </source>
</evidence>
<gene>
    <name evidence="2" type="ORF">HNR46_004239</name>
</gene>
<comment type="caution">
    <text evidence="2">The sequence shown here is derived from an EMBL/GenBank/DDBJ whole genome shotgun (WGS) entry which is preliminary data.</text>
</comment>